<keyword evidence="5" id="KW-0119">Carbohydrate metabolism</keyword>
<dbReference type="EC" id="3.2.1.26" evidence="4"/>
<keyword evidence="3 4" id="KW-0326">Glycosidase</keyword>
<dbReference type="InterPro" id="IPR051214">
    <property type="entry name" value="GH32_Enzymes"/>
</dbReference>
<dbReference type="SUPFAM" id="SSF49899">
    <property type="entry name" value="Concanavalin A-like lectins/glucanases"/>
    <property type="match status" value="1"/>
</dbReference>
<comment type="subcellular location">
    <subcellularLocation>
        <location evidence="5">Cytoplasm</location>
    </subcellularLocation>
</comment>
<name>A0A4P9VTE4_9GAMM</name>
<dbReference type="GO" id="GO:0005737">
    <property type="term" value="C:cytoplasm"/>
    <property type="evidence" value="ECO:0007669"/>
    <property type="project" value="UniProtKB-SubCell"/>
</dbReference>
<dbReference type="SUPFAM" id="SSF75005">
    <property type="entry name" value="Arabinanase/levansucrase/invertase"/>
    <property type="match status" value="1"/>
</dbReference>
<dbReference type="PANTHER" id="PTHR43101:SF1">
    <property type="entry name" value="BETA-FRUCTOSIDASE"/>
    <property type="match status" value="1"/>
</dbReference>
<dbReference type="InterPro" id="IPR006232">
    <property type="entry name" value="Suc6P_hydrolase"/>
</dbReference>
<keyword evidence="5" id="KW-0963">Cytoplasm</keyword>
<evidence type="ECO:0000313" key="9">
    <source>
        <dbReference type="Proteomes" id="UP000257039"/>
    </source>
</evidence>
<evidence type="ECO:0000259" key="6">
    <source>
        <dbReference type="Pfam" id="PF00251"/>
    </source>
</evidence>
<dbReference type="Pfam" id="PF00251">
    <property type="entry name" value="Glyco_hydro_32N"/>
    <property type="match status" value="1"/>
</dbReference>
<dbReference type="GO" id="GO:0004564">
    <property type="term" value="F:beta-fructofuranosidase activity"/>
    <property type="evidence" value="ECO:0007669"/>
    <property type="project" value="UniProtKB-EC"/>
</dbReference>
<dbReference type="InterPro" id="IPR001362">
    <property type="entry name" value="Glyco_hydro_32"/>
</dbReference>
<evidence type="ECO:0000256" key="2">
    <source>
        <dbReference type="ARBA" id="ARBA00022801"/>
    </source>
</evidence>
<gene>
    <name evidence="8" type="ORF">B9G39_24925</name>
</gene>
<feature type="domain" description="Glycosyl hydrolase family 32 C-terminal" evidence="7">
    <location>
        <begin position="415"/>
        <end position="451"/>
    </location>
</feature>
<feature type="domain" description="Glycosyl hydrolase family 32 N-terminal" evidence="6">
    <location>
        <begin position="32"/>
        <end position="336"/>
    </location>
</feature>
<evidence type="ECO:0000256" key="1">
    <source>
        <dbReference type="ARBA" id="ARBA00009902"/>
    </source>
</evidence>
<comment type="similarity">
    <text evidence="1 4">Belongs to the glycosyl hydrolase 32 family.</text>
</comment>
<reference evidence="8 9" key="1">
    <citation type="submission" date="2017-04" db="EMBL/GenBank/DDBJ databases">
        <title>Draft genome sequence of Zooshikella ganghwensis VG4 isolated from Red Sea sediments.</title>
        <authorList>
            <person name="Rehman Z."/>
            <person name="Alam I."/>
            <person name="Kamau A."/>
            <person name="Bajic V."/>
            <person name="Leiknes T."/>
        </authorList>
    </citation>
    <scope>NUCLEOTIDE SEQUENCE [LARGE SCALE GENOMIC DNA]</scope>
    <source>
        <strain evidence="8 9">VG4</strain>
    </source>
</reference>
<dbReference type="GO" id="GO:0005985">
    <property type="term" value="P:sucrose metabolic process"/>
    <property type="evidence" value="ECO:0007669"/>
    <property type="project" value="UniProtKB-UniPathway"/>
</dbReference>
<dbReference type="NCBIfam" id="TIGR01322">
    <property type="entry name" value="scrB_fam"/>
    <property type="match status" value="1"/>
</dbReference>
<evidence type="ECO:0000256" key="3">
    <source>
        <dbReference type="ARBA" id="ARBA00023295"/>
    </source>
</evidence>
<dbReference type="SMART" id="SM00640">
    <property type="entry name" value="Glyco_32"/>
    <property type="match status" value="1"/>
</dbReference>
<comment type="catalytic activity">
    <reaction evidence="4">
        <text>Hydrolysis of terminal non-reducing beta-D-fructofuranoside residues in beta-D-fructofuranosides.</text>
        <dbReference type="EC" id="3.2.1.26"/>
    </reaction>
</comment>
<dbReference type="InterPro" id="IPR013320">
    <property type="entry name" value="ConA-like_dom_sf"/>
</dbReference>
<dbReference type="CDD" id="cd18623">
    <property type="entry name" value="GH32_ScrB-like"/>
    <property type="match status" value="1"/>
</dbReference>
<evidence type="ECO:0000256" key="4">
    <source>
        <dbReference type="RuleBase" id="RU362110"/>
    </source>
</evidence>
<dbReference type="RefSeq" id="WP_094789196.1">
    <property type="nucleotide sequence ID" value="NZ_NDXW01000001.1"/>
</dbReference>
<dbReference type="Pfam" id="PF08244">
    <property type="entry name" value="Glyco_hydro_32C"/>
    <property type="match status" value="1"/>
</dbReference>
<sequence length="466" mass="53630">MYKKEQYYQKVITSLLNGMNFLEADYYRPQWHVSAPIGLLNDPNGLVHHKGNYHLFYQWNPFSCEHGIKAWGHMISKDLVSWKHLFPALIPEEEYESHGCYSGSAIVVNDQIKLFYTGNVKFKKGRTAYQCLALLNSDGSVQKLGPVISLPKGYTGHVRDPKVWRYGENYYVVLGAQDIHKQGKVIWYRSSDLENWIFLGELAGSRLNGFGDFGYMWECPDLFHLKGKDVLLFCPQGLTKQYECFANLFQAGYVIGKLNYQTNSYQHGAFQELDLGFDFYAPQTMEDEQGRRILIGWMGLPDENEAYHPTIKSGWIHQMTCPRVLTLNNGKLCQQPVDELKNLRSDKIESSSIANDIPSFPMISSEMIVKGEANYQIKLSDVILIEVNNIGLILKRKNWRTHSWESRTWQGTLDELHVLIDRSSIELFINNGDAVLSSRFFSNKESTNISFNGEAMIHLIYWKLSK</sequence>
<keyword evidence="2 4" id="KW-0378">Hydrolase</keyword>
<evidence type="ECO:0000256" key="5">
    <source>
        <dbReference type="RuleBase" id="RU365015"/>
    </source>
</evidence>
<dbReference type="InterPro" id="IPR013189">
    <property type="entry name" value="Glyco_hydro_32_C"/>
</dbReference>
<evidence type="ECO:0000313" key="8">
    <source>
        <dbReference type="EMBL" id="RDH46436.1"/>
    </source>
</evidence>
<dbReference type="PANTHER" id="PTHR43101">
    <property type="entry name" value="BETA-FRUCTOSIDASE"/>
    <property type="match status" value="1"/>
</dbReference>
<accession>A0A4P9VTE4</accession>
<comment type="pathway">
    <text evidence="5">Glycan biosynthesis; sucrose metabolism.</text>
</comment>
<proteinExistence type="inferred from homology"/>
<dbReference type="InterPro" id="IPR013148">
    <property type="entry name" value="Glyco_hydro_32_N"/>
</dbReference>
<dbReference type="AlphaFoldDB" id="A0A4P9VTE4"/>
<comment type="function">
    <text evidence="5">Enables the bacterium to metabolize sucrose as a sole carbon source.</text>
</comment>
<dbReference type="Gene3D" id="2.60.120.560">
    <property type="entry name" value="Exo-inulinase, domain 1"/>
    <property type="match status" value="1"/>
</dbReference>
<dbReference type="UniPathway" id="UPA00238"/>
<organism evidence="8 9">
    <name type="scientific">Zooshikella ganghwensis</name>
    <dbReference type="NCBI Taxonomy" id="202772"/>
    <lineage>
        <taxon>Bacteria</taxon>
        <taxon>Pseudomonadati</taxon>
        <taxon>Pseudomonadota</taxon>
        <taxon>Gammaproteobacteria</taxon>
        <taxon>Oceanospirillales</taxon>
        <taxon>Zooshikellaceae</taxon>
        <taxon>Zooshikella</taxon>
    </lineage>
</organism>
<dbReference type="Gene3D" id="2.115.10.20">
    <property type="entry name" value="Glycosyl hydrolase domain, family 43"/>
    <property type="match status" value="1"/>
</dbReference>
<dbReference type="EMBL" id="NDXW01000001">
    <property type="protein sequence ID" value="RDH46436.1"/>
    <property type="molecule type" value="Genomic_DNA"/>
</dbReference>
<protein>
    <recommendedName>
        <fullName evidence="4">Sucrose-6-phosphate hydrolase</fullName>
        <ecNumber evidence="4">3.2.1.26</ecNumber>
    </recommendedName>
    <alternativeName>
        <fullName evidence="5">Invertase</fullName>
    </alternativeName>
</protein>
<comment type="caution">
    <text evidence="8">The sequence shown here is derived from an EMBL/GenBank/DDBJ whole genome shotgun (WGS) entry which is preliminary data.</text>
</comment>
<dbReference type="InterPro" id="IPR023296">
    <property type="entry name" value="Glyco_hydro_beta-prop_sf"/>
</dbReference>
<dbReference type="Proteomes" id="UP000257039">
    <property type="component" value="Unassembled WGS sequence"/>
</dbReference>
<evidence type="ECO:0000259" key="7">
    <source>
        <dbReference type="Pfam" id="PF08244"/>
    </source>
</evidence>
<keyword evidence="9" id="KW-1185">Reference proteome</keyword>